<feature type="compositionally biased region" description="Acidic residues" evidence="2">
    <location>
        <begin position="468"/>
        <end position="485"/>
    </location>
</feature>
<feature type="compositionally biased region" description="Low complexity" evidence="2">
    <location>
        <begin position="412"/>
        <end position="438"/>
    </location>
</feature>
<feature type="compositionally biased region" description="Low complexity" evidence="2">
    <location>
        <begin position="1666"/>
        <end position="1694"/>
    </location>
</feature>
<name>A0ABD2W1F2_9HYME</name>
<dbReference type="InterPro" id="IPR015943">
    <property type="entry name" value="WD40/YVTN_repeat-like_dom_sf"/>
</dbReference>
<evidence type="ECO:0000256" key="1">
    <source>
        <dbReference type="PROSITE-ProRule" id="PRU00221"/>
    </source>
</evidence>
<feature type="region of interest" description="Disordered" evidence="2">
    <location>
        <begin position="465"/>
        <end position="491"/>
    </location>
</feature>
<dbReference type="Pfam" id="PF00400">
    <property type="entry name" value="WD40"/>
    <property type="match status" value="1"/>
</dbReference>
<feature type="region of interest" description="Disordered" evidence="2">
    <location>
        <begin position="1924"/>
        <end position="2020"/>
    </location>
</feature>
<feature type="region of interest" description="Disordered" evidence="2">
    <location>
        <begin position="1185"/>
        <end position="1227"/>
    </location>
</feature>
<feature type="compositionally biased region" description="Basic and acidic residues" evidence="2">
    <location>
        <begin position="2469"/>
        <end position="2490"/>
    </location>
</feature>
<feature type="compositionally biased region" description="Low complexity" evidence="2">
    <location>
        <begin position="1891"/>
        <end position="1906"/>
    </location>
</feature>
<feature type="compositionally biased region" description="Low complexity" evidence="2">
    <location>
        <begin position="1256"/>
        <end position="1269"/>
    </location>
</feature>
<comment type="caution">
    <text evidence="3">The sequence shown here is derived from an EMBL/GenBank/DDBJ whole genome shotgun (WGS) entry which is preliminary data.</text>
</comment>
<feature type="region of interest" description="Disordered" evidence="2">
    <location>
        <begin position="1716"/>
        <end position="1777"/>
    </location>
</feature>
<reference evidence="3 4" key="1">
    <citation type="journal article" date="2024" name="bioRxiv">
        <title>A reference genome for Trichogramma kaykai: A tiny desert-dwelling parasitoid wasp with competing sex-ratio distorters.</title>
        <authorList>
            <person name="Culotta J."/>
            <person name="Lindsey A.R."/>
        </authorList>
    </citation>
    <scope>NUCLEOTIDE SEQUENCE [LARGE SCALE GENOMIC DNA]</scope>
    <source>
        <strain evidence="3 4">KSX58</strain>
    </source>
</reference>
<feature type="compositionally biased region" description="Polar residues" evidence="2">
    <location>
        <begin position="1852"/>
        <end position="1870"/>
    </location>
</feature>
<feature type="region of interest" description="Disordered" evidence="2">
    <location>
        <begin position="403"/>
        <end position="451"/>
    </location>
</feature>
<feature type="region of interest" description="Disordered" evidence="2">
    <location>
        <begin position="1887"/>
        <end position="1912"/>
    </location>
</feature>
<feature type="region of interest" description="Disordered" evidence="2">
    <location>
        <begin position="1333"/>
        <end position="1420"/>
    </location>
</feature>
<dbReference type="EMBL" id="JBJJXI010000146">
    <property type="protein sequence ID" value="KAL3386618.1"/>
    <property type="molecule type" value="Genomic_DNA"/>
</dbReference>
<keyword evidence="4" id="KW-1185">Reference proteome</keyword>
<feature type="compositionally biased region" description="Basic and acidic residues" evidence="2">
    <location>
        <begin position="1978"/>
        <end position="1997"/>
    </location>
</feature>
<feature type="compositionally biased region" description="Basic and acidic residues" evidence="2">
    <location>
        <begin position="1812"/>
        <end position="1821"/>
    </location>
</feature>
<feature type="compositionally biased region" description="Polar residues" evidence="2">
    <location>
        <begin position="798"/>
        <end position="842"/>
    </location>
</feature>
<dbReference type="Gene3D" id="2.130.10.10">
    <property type="entry name" value="YVTN repeat-like/Quinoprotein amine dehydrogenase"/>
    <property type="match status" value="1"/>
</dbReference>
<accession>A0ABD2W1F2</accession>
<feature type="region of interest" description="Disordered" evidence="2">
    <location>
        <begin position="1631"/>
        <end position="1700"/>
    </location>
</feature>
<organism evidence="3 4">
    <name type="scientific">Trichogramma kaykai</name>
    <dbReference type="NCBI Taxonomy" id="54128"/>
    <lineage>
        <taxon>Eukaryota</taxon>
        <taxon>Metazoa</taxon>
        <taxon>Ecdysozoa</taxon>
        <taxon>Arthropoda</taxon>
        <taxon>Hexapoda</taxon>
        <taxon>Insecta</taxon>
        <taxon>Pterygota</taxon>
        <taxon>Neoptera</taxon>
        <taxon>Endopterygota</taxon>
        <taxon>Hymenoptera</taxon>
        <taxon>Apocrita</taxon>
        <taxon>Proctotrupomorpha</taxon>
        <taxon>Chalcidoidea</taxon>
        <taxon>Trichogrammatidae</taxon>
        <taxon>Trichogramma</taxon>
    </lineage>
</organism>
<feature type="region of interest" description="Disordered" evidence="2">
    <location>
        <begin position="325"/>
        <end position="348"/>
    </location>
</feature>
<feature type="compositionally biased region" description="Polar residues" evidence="2">
    <location>
        <begin position="1718"/>
        <end position="1737"/>
    </location>
</feature>
<feature type="compositionally biased region" description="Low complexity" evidence="2">
    <location>
        <begin position="1759"/>
        <end position="1769"/>
    </location>
</feature>
<dbReference type="InterPro" id="IPR036322">
    <property type="entry name" value="WD40_repeat_dom_sf"/>
</dbReference>
<feature type="compositionally biased region" description="Polar residues" evidence="2">
    <location>
        <begin position="1099"/>
        <end position="1111"/>
    </location>
</feature>
<feature type="compositionally biased region" description="Low complexity" evidence="2">
    <location>
        <begin position="1364"/>
        <end position="1415"/>
    </location>
</feature>
<feature type="region of interest" description="Disordered" evidence="2">
    <location>
        <begin position="2274"/>
        <end position="2296"/>
    </location>
</feature>
<feature type="compositionally biased region" description="Polar residues" evidence="2">
    <location>
        <begin position="1074"/>
        <end position="1088"/>
    </location>
</feature>
<feature type="compositionally biased region" description="Basic and acidic residues" evidence="2">
    <location>
        <begin position="1748"/>
        <end position="1758"/>
    </location>
</feature>
<feature type="region of interest" description="Disordered" evidence="2">
    <location>
        <begin position="1240"/>
        <end position="1309"/>
    </location>
</feature>
<dbReference type="PANTHER" id="PTHR22874:SF1">
    <property type="entry name" value="ACTIVATING MOLECULE IN BECN1-REGULATED AUTOPHAGY PROTEIN 1"/>
    <property type="match status" value="1"/>
</dbReference>
<evidence type="ECO:0000313" key="4">
    <source>
        <dbReference type="Proteomes" id="UP001627154"/>
    </source>
</evidence>
<dbReference type="SMART" id="SM00320">
    <property type="entry name" value="WD40"/>
    <property type="match status" value="4"/>
</dbReference>
<dbReference type="SUPFAM" id="SSF50978">
    <property type="entry name" value="WD40 repeat-like"/>
    <property type="match status" value="1"/>
</dbReference>
<feature type="region of interest" description="Disordered" evidence="2">
    <location>
        <begin position="2445"/>
        <end position="2504"/>
    </location>
</feature>
<feature type="compositionally biased region" description="Polar residues" evidence="2">
    <location>
        <begin position="2176"/>
        <end position="2186"/>
    </location>
</feature>
<feature type="compositionally biased region" description="Polar residues" evidence="2">
    <location>
        <begin position="1244"/>
        <end position="1255"/>
    </location>
</feature>
<evidence type="ECO:0008006" key="5">
    <source>
        <dbReference type="Google" id="ProtNLM"/>
    </source>
</evidence>
<keyword evidence="1" id="KW-0853">WD repeat</keyword>
<feature type="region of interest" description="Disordered" evidence="2">
    <location>
        <begin position="2542"/>
        <end position="2584"/>
    </location>
</feature>
<feature type="compositionally biased region" description="Polar residues" evidence="2">
    <location>
        <begin position="851"/>
        <end position="868"/>
    </location>
</feature>
<feature type="compositionally biased region" description="Low complexity" evidence="2">
    <location>
        <begin position="2557"/>
        <end position="2578"/>
    </location>
</feature>
<feature type="compositionally biased region" description="Low complexity" evidence="2">
    <location>
        <begin position="334"/>
        <end position="348"/>
    </location>
</feature>
<feature type="repeat" description="WD" evidence="1">
    <location>
        <begin position="103"/>
        <end position="145"/>
    </location>
</feature>
<feature type="compositionally biased region" description="Polar residues" evidence="2">
    <location>
        <begin position="739"/>
        <end position="749"/>
    </location>
</feature>
<feature type="compositionally biased region" description="Polar residues" evidence="2">
    <location>
        <begin position="993"/>
        <end position="1004"/>
    </location>
</feature>
<gene>
    <name evidence="3" type="ORF">TKK_018102</name>
</gene>
<feature type="region of interest" description="Disordered" evidence="2">
    <location>
        <begin position="691"/>
        <end position="880"/>
    </location>
</feature>
<feature type="compositionally biased region" description="Basic and acidic residues" evidence="2">
    <location>
        <begin position="1340"/>
        <end position="1353"/>
    </location>
</feature>
<proteinExistence type="predicted"/>
<dbReference type="PROSITE" id="PS50082">
    <property type="entry name" value="WD_REPEATS_2"/>
    <property type="match status" value="1"/>
</dbReference>
<dbReference type="InterPro" id="IPR052596">
    <property type="entry name" value="AMBRA1_autophagy"/>
</dbReference>
<feature type="region of interest" description="Disordered" evidence="2">
    <location>
        <begin position="257"/>
        <end position="287"/>
    </location>
</feature>
<feature type="compositionally biased region" description="Polar residues" evidence="2">
    <location>
        <begin position="1126"/>
        <end position="1137"/>
    </location>
</feature>
<feature type="region of interest" description="Disordered" evidence="2">
    <location>
        <begin position="1057"/>
        <end position="1137"/>
    </location>
</feature>
<dbReference type="PANTHER" id="PTHR22874">
    <property type="entry name" value="ACTIVATING MOLECULE IN BECN1-REGULATED AUTOPHAGY PROTEIN 1"/>
    <property type="match status" value="1"/>
</dbReference>
<feature type="compositionally biased region" description="Polar residues" evidence="2">
    <location>
        <begin position="1644"/>
        <end position="1653"/>
    </location>
</feature>
<feature type="compositionally biased region" description="Low complexity" evidence="2">
    <location>
        <begin position="2107"/>
        <end position="2175"/>
    </location>
</feature>
<feature type="compositionally biased region" description="Polar residues" evidence="2">
    <location>
        <begin position="1789"/>
        <end position="1811"/>
    </location>
</feature>
<feature type="compositionally biased region" description="Low complexity" evidence="2">
    <location>
        <begin position="1279"/>
        <end position="1308"/>
    </location>
</feature>
<feature type="compositionally biased region" description="Basic and acidic residues" evidence="2">
    <location>
        <begin position="1939"/>
        <end position="1960"/>
    </location>
</feature>
<dbReference type="Proteomes" id="UP001627154">
    <property type="component" value="Unassembled WGS sequence"/>
</dbReference>
<feature type="region of interest" description="Disordered" evidence="2">
    <location>
        <begin position="2107"/>
        <end position="2186"/>
    </location>
</feature>
<feature type="compositionally biased region" description="Low complexity" evidence="2">
    <location>
        <begin position="1112"/>
        <end position="1125"/>
    </location>
</feature>
<feature type="compositionally biased region" description="Low complexity" evidence="2">
    <location>
        <begin position="1842"/>
        <end position="1851"/>
    </location>
</feature>
<feature type="compositionally biased region" description="Basic and acidic residues" evidence="2">
    <location>
        <begin position="776"/>
        <end position="787"/>
    </location>
</feature>
<feature type="compositionally biased region" description="Basic and acidic residues" evidence="2">
    <location>
        <begin position="2445"/>
        <end position="2461"/>
    </location>
</feature>
<feature type="region of interest" description="Disordered" evidence="2">
    <location>
        <begin position="1789"/>
        <end position="1870"/>
    </location>
</feature>
<feature type="region of interest" description="Disordered" evidence="2">
    <location>
        <begin position="961"/>
        <end position="1043"/>
    </location>
</feature>
<protein>
    <recommendedName>
        <fullName evidence="5">Activating molecule in BECN1-regulated autophagy protein 1</fullName>
    </recommendedName>
</protein>
<dbReference type="InterPro" id="IPR001680">
    <property type="entry name" value="WD40_rpt"/>
</dbReference>
<evidence type="ECO:0000256" key="2">
    <source>
        <dbReference type="SAM" id="MobiDB-lite"/>
    </source>
</evidence>
<evidence type="ECO:0000313" key="3">
    <source>
        <dbReference type="EMBL" id="KAL3386618.1"/>
    </source>
</evidence>
<sequence length="2632" mass="293533">MDKDQNKSRLYHNSQTQNVLRNLMLRDSGFHMTNISSTREFEHIAETKLVIKNLEELKCELPGVPRTTFLMVFSPDGSKVASTHGNHDIYITDLTTGKNLKILSGHPRTPWCIAFHPISNDILASGCLGGQVRVWDLSGGSEIWNSKSQIASLAFHPVYRLLAIATYNEVHFWDWDKPEPEQHVTTNSHREKVRYVAFDNLGQKLITGIANPTQNSQWDRPPVEHLIRTIPISRYIRNRAQRERFYEGDLYPHWNGSPLHAPQMNDGDNNRDNNPPDAPRPERLILPRRSYFQRRMLPRESFAHMGVSGSRVVYFDDPMIERPRRRPIARNYTSHRSNSNSQSIPSRSSDYIRLPLNHHLRVSYNVPGVGGGMMPLDVRDSTPETHPRRAAWSTFAQDYPLTYSATSGSNISNRRASARSPAASPASTSSSFNFPAPTGTQHRPPPAANPNVAEAADDVAHTLRRIESDEESNEDDILQSDEPHEESDHRVSLYERLRRNRNRIRERHRRFDQYRTSLLEYRRRREAQQQADRNAENEAVAANSQEPNNYFLAEAFAQMLRNILNFSAQETNVSLERLQQNLRLFMSESGQVVRAGMNLMRDDLQDTAQNNSICLMNLYKLREGLRSRINSMSRMRNHASNWRLMTFLRLLNDEVQELNNMEGQLIDTNYRIEALRDQLATFMDEMRFRESTTAASASNPDGEVSPQVVPSSSADANVEEDVVTVQPVLTVRDEEETQQEAPTQSPPTSEDSEASYVPTLSASRRRPLESDDILDEQPRTSRRRIESDVNYPAPDNPEYSSLSSDDSTVGVPTTRRGSFSVSSRSAFQPTRSGVTQRSNIGATTPSSSTTANPRDQSESSNVVNNEAGPSSAADPTDELNTRHTSRIIRSAQRISQSNFDIFWDAFQRYLNSVTMTEMTATAAAPTPPAAAAAAAAATTAATANETENAGEQSENGYWLLEENSNSDSNHDERHGDNSASASFRRRASRWIQLDSNNSNPQISQPPREDNWRLPFRSRVSDPTDRLSPISASSTRYEQPPLYPFRSLQESINRRMADDPVASTSSPMEVDDQPPNVNRRINTGLQNLLSAAERAETESRSSNTESIEQNDVATARTRNESTTTTTVGSNNDQDSQSTDEGFRELRLLARHISNIQRLGRVRLEIAQLQTVRRIWERLQRRIRHLSTTIRPSDRPQSDDPLPSSRAQEAPPEASRVFPPNVDSQSEPARNFKKTLIEHYKREGTEPSTSGDRTQQPSTSTAGESSGSGQTQRSVEDHTYSSPSASGLAAASSSSSSAGVEGNNSSASANDPNLQLSNIANLVNDISASIYDSLRLPTPSDLSRRSGDARLHQPDGRSGGAINEGASTSRGTTTTTTTTNPLPSTSAATSDDAQASSSSQVDSSASSSMSESPTNSSLQERQSRYQRVWRYGRRTYLRRPRLPYVGSRHTKRAASVQNLTHLYRQYDRLRRNQRRNEMLSSGASGFGTTHPARRSRVLESTSAMLMKLQGLLHQLNSMVRLTEYRDSTEMTAEQYESQEMVENLRELIRIQAREVLNGLMVASLTRFFEEIRPGNNSNSLSDRLFREEISNMHTLPRLGMELTDLLIEQHTRTRRELLHFNYFDFDATMAARQPQQAAGNGERNRTSVGTNTTPVNEEPVDETNQDGSSSNSNENSSDRSTASTTTVATNTPTSATGIPPERMSAIERIERLTAMFGDAKNSSATNPSTSQPMPNTKTANDGARPSTIKTEQDNEQRKASQETTSERPSTSETRDIDMDVINMMNEITRIEGNSSQQASTSQETISARPSTSRADNHENERRLSMAGQETVHSFDDSVNEPRIQTTTNQETTTARPSTSNSVDNNGNEQDNNESLCLEIQSIIERIQRNNDNGTSGPQQSSSTPSYPSRYPPRRLNSRFEYYDFMEEEDDGRTTTDGTPPVEERSSAHDRPPTTTNERERIGSRYVPRDGSNAPAVPPERFSDRRGSNTSSNDREDPENRGSVAGSSNSSNRGDARDRRNRLDRHIDRRRRLLDGLVTLQRRYDIMMRRRPFFGETNSVRERWRPVLGPFDPEVYALDRLRHLAAITVSRGPVLNVPDYERDAAVGADEAAPAPAGPSDSTAAPSAGPPSDHNATSAASLGAAAVAGPSGSSASAGVSGSASSSSSFGARGPASAPSTSRGSNSTNAGGLNVPLIRVNNQPVSDLSSIYNILGGPRNTLGRPYFINSRLDNEARRGNAAPANSNFDPIEHQYSSTIRSQIHRWFFTQAWRDSFVPRPVQPVRTGDGSSGGQDPENDSDDVEIRAFFTDHQINMTFNGMEIQSYRIQAWDFTSIPDIRDAQKNIVVKECKILNDASIDISNDGALLVTLVQPTRMHPITTIGVYSLQWDTLGKQVYSTQTDHSVISVSMSPTSQHLLVGLASRRVQIPNRASPMALIYKFETDDKTIKSPEKLTEEPSAHRAEDSTLPPLRRTFDSSLRRTSDSSSRRHDSPLRRSQRIFSTGAERITAQHRLRDELRRIANITFVPPPAAGQEQPRLDDEIRPLRFQSPPYHPDDDSTNDSNSRSRPSSNNSANNNPSDASDMKPDSKKMVLIRELQQNRDTPTYVSLNCMRWAPQPGQGLVYATNTGMLNVLF</sequence>